<dbReference type="Proteomes" id="UP001337655">
    <property type="component" value="Unassembled WGS sequence"/>
</dbReference>
<dbReference type="EMBL" id="JAVRRT010000036">
    <property type="protein sequence ID" value="KAK5162732.1"/>
    <property type="molecule type" value="Genomic_DNA"/>
</dbReference>
<name>A0AAV9NT70_9PEZI</name>
<sequence>MCLPGPRSYLSICSKPGVRWVNGKTQSVDFSQTAAEFSSYITGRLKMDTDLSSARVPDPDPQTAWRYTRAYFDQALDASLGIVQRTWFEKHLTAHQAGLVSDTSATWLALRSVVFAAGCRIELSKSQTFRKASKQAWRYFETALAVYARLIFLKTSIMGVQALTLMAVQIIDDDEITCALPQHVNNGSASNLAYCHSLIRLSQLLSRSEKRLSTARYLRSGGKLLMEAIAELQGELDSVRDTLNQSFDLQLGQCLQPASLPPLVSLDQLLYLHYAYLNATLSIHTVLSYPWLRALTGLHSQETSEMQTNQSAESVARAARAAILLTEHINLRAHTTLPVAYFGPVYAMTSLFVYCLDEGADVCSLALLDVATGYFARLQLATGAVVPARVARELSSLAHRYHQAPQDTSLNSTSSPNDPELAGGGLGAEYYDQLWDPGDIGNPLPLDFEDWSALLPVSSEEDPINLELWQS</sequence>
<gene>
    <name evidence="2" type="ORF">LTR77_011215</name>
</gene>
<dbReference type="PANTHER" id="PTHR46910">
    <property type="entry name" value="TRANSCRIPTION FACTOR PDR1"/>
    <property type="match status" value="1"/>
</dbReference>
<proteinExistence type="predicted"/>
<dbReference type="CDD" id="cd12148">
    <property type="entry name" value="fungal_TF_MHR"/>
    <property type="match status" value="1"/>
</dbReference>
<reference evidence="2 3" key="1">
    <citation type="submission" date="2023-08" db="EMBL/GenBank/DDBJ databases">
        <title>Black Yeasts Isolated from many extreme environments.</title>
        <authorList>
            <person name="Coleine C."/>
            <person name="Stajich J.E."/>
            <person name="Selbmann L."/>
        </authorList>
    </citation>
    <scope>NUCLEOTIDE SEQUENCE [LARGE SCALE GENOMIC DNA]</scope>
    <source>
        <strain evidence="2 3">CCFEE 5935</strain>
    </source>
</reference>
<organism evidence="2 3">
    <name type="scientific">Saxophila tyrrhenica</name>
    <dbReference type="NCBI Taxonomy" id="1690608"/>
    <lineage>
        <taxon>Eukaryota</taxon>
        <taxon>Fungi</taxon>
        <taxon>Dikarya</taxon>
        <taxon>Ascomycota</taxon>
        <taxon>Pezizomycotina</taxon>
        <taxon>Dothideomycetes</taxon>
        <taxon>Dothideomycetidae</taxon>
        <taxon>Mycosphaerellales</taxon>
        <taxon>Extremaceae</taxon>
        <taxon>Saxophila</taxon>
    </lineage>
</organism>
<dbReference type="PANTHER" id="PTHR46910:SF25">
    <property type="entry name" value="ABC-TRANSPORTER-REGULATING TRANSCRIPTION FACTOR"/>
    <property type="match status" value="1"/>
</dbReference>
<evidence type="ECO:0000313" key="3">
    <source>
        <dbReference type="Proteomes" id="UP001337655"/>
    </source>
</evidence>
<comment type="caution">
    <text evidence="2">The sequence shown here is derived from an EMBL/GenBank/DDBJ whole genome shotgun (WGS) entry which is preliminary data.</text>
</comment>
<dbReference type="InterPro" id="IPR050987">
    <property type="entry name" value="AtrR-like"/>
</dbReference>
<dbReference type="AlphaFoldDB" id="A0AAV9NT70"/>
<keyword evidence="1" id="KW-0539">Nucleus</keyword>
<dbReference type="RefSeq" id="XP_064653382.1">
    <property type="nucleotide sequence ID" value="XM_064808426.1"/>
</dbReference>
<accession>A0AAV9NT70</accession>
<protein>
    <submittedName>
        <fullName evidence="2">Uncharacterized protein</fullName>
    </submittedName>
</protein>
<dbReference type="GO" id="GO:0003700">
    <property type="term" value="F:DNA-binding transcription factor activity"/>
    <property type="evidence" value="ECO:0007669"/>
    <property type="project" value="InterPro"/>
</dbReference>
<dbReference type="GeneID" id="89932534"/>
<evidence type="ECO:0000313" key="2">
    <source>
        <dbReference type="EMBL" id="KAK5162732.1"/>
    </source>
</evidence>
<keyword evidence="3" id="KW-1185">Reference proteome</keyword>
<evidence type="ECO:0000256" key="1">
    <source>
        <dbReference type="ARBA" id="ARBA00023242"/>
    </source>
</evidence>